<feature type="region of interest" description="Disordered" evidence="1">
    <location>
        <begin position="398"/>
        <end position="470"/>
    </location>
</feature>
<evidence type="ECO:0000256" key="1">
    <source>
        <dbReference type="SAM" id="MobiDB-lite"/>
    </source>
</evidence>
<feature type="region of interest" description="Disordered" evidence="1">
    <location>
        <begin position="255"/>
        <end position="285"/>
    </location>
</feature>
<feature type="region of interest" description="Disordered" evidence="1">
    <location>
        <begin position="372"/>
        <end position="391"/>
    </location>
</feature>
<organism evidence="2 3">
    <name type="scientific">Polarella glacialis</name>
    <name type="common">Dinoflagellate</name>
    <dbReference type="NCBI Taxonomy" id="89957"/>
    <lineage>
        <taxon>Eukaryota</taxon>
        <taxon>Sar</taxon>
        <taxon>Alveolata</taxon>
        <taxon>Dinophyceae</taxon>
        <taxon>Suessiales</taxon>
        <taxon>Suessiaceae</taxon>
        <taxon>Polarella</taxon>
    </lineage>
</organism>
<feature type="compositionally biased region" description="Basic and acidic residues" evidence="1">
    <location>
        <begin position="418"/>
        <end position="430"/>
    </location>
</feature>
<dbReference type="EMBL" id="CAJNNW010026716">
    <property type="protein sequence ID" value="CAE8687233.1"/>
    <property type="molecule type" value="Genomic_DNA"/>
</dbReference>
<dbReference type="Proteomes" id="UP000626109">
    <property type="component" value="Unassembled WGS sequence"/>
</dbReference>
<accession>A0A813JUF7</accession>
<reference evidence="2" key="1">
    <citation type="submission" date="2021-02" db="EMBL/GenBank/DDBJ databases">
        <authorList>
            <person name="Dougan E. K."/>
            <person name="Rhodes N."/>
            <person name="Thang M."/>
            <person name="Chan C."/>
        </authorList>
    </citation>
    <scope>NUCLEOTIDE SEQUENCE</scope>
</reference>
<protein>
    <submittedName>
        <fullName evidence="2">Uncharacterized protein</fullName>
    </submittedName>
</protein>
<dbReference type="AlphaFoldDB" id="A0A813JUF7"/>
<proteinExistence type="predicted"/>
<name>A0A813JUF7_POLGL</name>
<evidence type="ECO:0000313" key="2">
    <source>
        <dbReference type="EMBL" id="CAE8687233.1"/>
    </source>
</evidence>
<sequence length="470" mass="51942">MELRKTSLQGRIRAYSRDAEKHMRGRRLVPLISVVAACAVLARAALGVHLRTTWLTFSPSAPVDALYRACAGQSRFSTVARAGAGFGETPLGKEKRKRKKVDVDLLKADHGEEEWETVHRVLLGEPAQKPEDMVRARFSACRLKDPLFMARTELDDTRSSVEKRARGWAVTFGQEERKEYDPELGPAQKLRSLVGLEIIESDGESEVEFKLDCGEAGVLHERSIMEKDEKWGYVYSGKSKFDKWDEASWQCSGAEATSAGQGSAKRPRLSELYPPPPAASPGENAGKEMMLDFLRRQELLNRGPPLVKASPGKRKKYLAAEAAPRQGAGGGTAYAGAAKAAPRTAPAAHFATTPYQPSAALVLKARPPPASRSVHCAASEPGPMATQTECRQLEQWRASDEGKWWHGNKKKWKKERRWPREEDASKREIQKQQQQQQQKQQQQERSSEVLGTPSADAGDTSAMPPGACFA</sequence>
<feature type="compositionally biased region" description="Basic residues" evidence="1">
    <location>
        <begin position="406"/>
        <end position="417"/>
    </location>
</feature>
<dbReference type="Gene3D" id="3.10.450.50">
    <property type="match status" value="1"/>
</dbReference>
<comment type="caution">
    <text evidence="2">The sequence shown here is derived from an EMBL/GenBank/DDBJ whole genome shotgun (WGS) entry which is preliminary data.</text>
</comment>
<evidence type="ECO:0000313" key="3">
    <source>
        <dbReference type="Proteomes" id="UP000626109"/>
    </source>
</evidence>
<gene>
    <name evidence="2" type="ORF">PGLA2088_LOCUS25377</name>
</gene>
<feature type="compositionally biased region" description="Low complexity" evidence="1">
    <location>
        <begin position="431"/>
        <end position="443"/>
    </location>
</feature>